<name>A0A1H8MKH4_9PROT</name>
<comment type="cofactor">
    <cofactor evidence="1">
        <name>[4Fe-4S] cluster</name>
        <dbReference type="ChEBI" id="CHEBI:49883"/>
    </cofactor>
</comment>
<keyword evidence="3" id="KW-0479">Metal-binding</keyword>
<dbReference type="PROSITE" id="PS51918">
    <property type="entry name" value="RADICAL_SAM"/>
    <property type="match status" value="1"/>
</dbReference>
<dbReference type="InterPro" id="IPR026357">
    <property type="entry name" value="rSAM_SPASM_GrrM_OscB"/>
</dbReference>
<dbReference type="PANTHER" id="PTHR43273">
    <property type="entry name" value="ANAEROBIC SULFATASE-MATURATING ENZYME HOMOLOG ASLB-RELATED"/>
    <property type="match status" value="1"/>
</dbReference>
<dbReference type="SFLD" id="SFLDG01386">
    <property type="entry name" value="main_SPASM_domain-containing"/>
    <property type="match status" value="1"/>
</dbReference>
<dbReference type="InterPro" id="IPR023867">
    <property type="entry name" value="Sulphatase_maturase_rSAM"/>
</dbReference>
<evidence type="ECO:0000313" key="8">
    <source>
        <dbReference type="Proteomes" id="UP000183898"/>
    </source>
</evidence>
<sequence length="396" mass="43897">MTRVMHPMQHAIRQPAWTNEMGVSLGPIKQIVLQPTPFCNLACRYCYLPDKDNRGHMKPEIAALSLYRVFESKRSDHDLELRWHAGEPLVVPADFYRKANRLIREITPSNVSLRQTLQTNAVLLDDAWCDVFEELGIEVGVSIDGPAFLHDAYRHTRNGRPTHAAVMAACERLHARGIPFTVIAVLTEASLDHAQAIHRFFADLGPTEVGLNLEESDGAHTSVVLGGTDVIQRYADFLAEFRSLCCDGSVKIREFESMRDAILSGGEERRSITATPAGLLCVDWRGRVSGFSPELQGLRHPLYDDFIFGHVETQTLDEMFESHTFRNLTRDISAGVTACRQSCSYFGLCGGGSPSNKLGEHGSFIGTSTVHCTAHIKLVADMALIEIEKELCATST</sequence>
<keyword evidence="2" id="KW-0949">S-adenosyl-L-methionine</keyword>
<evidence type="ECO:0000256" key="3">
    <source>
        <dbReference type="ARBA" id="ARBA00022723"/>
    </source>
</evidence>
<feature type="domain" description="Radical SAM core" evidence="6">
    <location>
        <begin position="23"/>
        <end position="267"/>
    </location>
</feature>
<evidence type="ECO:0000259" key="6">
    <source>
        <dbReference type="PROSITE" id="PS51918"/>
    </source>
</evidence>
<evidence type="ECO:0000256" key="1">
    <source>
        <dbReference type="ARBA" id="ARBA00001966"/>
    </source>
</evidence>
<dbReference type="SUPFAM" id="SSF102114">
    <property type="entry name" value="Radical SAM enzymes"/>
    <property type="match status" value="1"/>
</dbReference>
<dbReference type="EMBL" id="FOCT01000013">
    <property type="protein sequence ID" value="SEO17783.1"/>
    <property type="molecule type" value="Genomic_DNA"/>
</dbReference>
<dbReference type="AlphaFoldDB" id="A0A1H8MKH4"/>
<dbReference type="PANTHER" id="PTHR43273:SF8">
    <property type="entry name" value="RADICAL SAM DOMAIN PROTEIN"/>
    <property type="match status" value="1"/>
</dbReference>
<dbReference type="Pfam" id="PF04055">
    <property type="entry name" value="Radical_SAM"/>
    <property type="match status" value="1"/>
</dbReference>
<reference evidence="7 8" key="1">
    <citation type="submission" date="2016-10" db="EMBL/GenBank/DDBJ databases">
        <authorList>
            <person name="de Groot N.N."/>
        </authorList>
    </citation>
    <scope>NUCLEOTIDE SEQUENCE [LARGE SCALE GENOMIC DNA]</scope>
    <source>
        <strain evidence="7 8">Nl18</strain>
    </source>
</reference>
<dbReference type="Proteomes" id="UP000183898">
    <property type="component" value="Unassembled WGS sequence"/>
</dbReference>
<evidence type="ECO:0000256" key="5">
    <source>
        <dbReference type="ARBA" id="ARBA00023014"/>
    </source>
</evidence>
<dbReference type="SFLD" id="SFLDG01067">
    <property type="entry name" value="SPASM/twitch_domain_containing"/>
    <property type="match status" value="1"/>
</dbReference>
<dbReference type="CDD" id="cd01335">
    <property type="entry name" value="Radical_SAM"/>
    <property type="match status" value="1"/>
</dbReference>
<dbReference type="GO" id="GO:0046872">
    <property type="term" value="F:metal ion binding"/>
    <property type="evidence" value="ECO:0007669"/>
    <property type="project" value="UniProtKB-KW"/>
</dbReference>
<protein>
    <recommendedName>
        <fullName evidence="6">Radical SAM core domain-containing protein</fullName>
    </recommendedName>
</protein>
<dbReference type="InterPro" id="IPR013785">
    <property type="entry name" value="Aldolase_TIM"/>
</dbReference>
<dbReference type="RefSeq" id="WP_175463270.1">
    <property type="nucleotide sequence ID" value="NZ_FOCT01000013.1"/>
</dbReference>
<dbReference type="Gene3D" id="3.20.20.70">
    <property type="entry name" value="Aldolase class I"/>
    <property type="match status" value="1"/>
</dbReference>
<dbReference type="GO" id="GO:0016491">
    <property type="term" value="F:oxidoreductase activity"/>
    <property type="evidence" value="ECO:0007669"/>
    <property type="project" value="InterPro"/>
</dbReference>
<dbReference type="SFLD" id="SFLDS00029">
    <property type="entry name" value="Radical_SAM"/>
    <property type="match status" value="1"/>
</dbReference>
<evidence type="ECO:0000313" key="7">
    <source>
        <dbReference type="EMBL" id="SEO17783.1"/>
    </source>
</evidence>
<dbReference type="SFLD" id="SFLDG01072">
    <property type="entry name" value="dehydrogenase_like"/>
    <property type="match status" value="1"/>
</dbReference>
<accession>A0A1H8MKH4</accession>
<dbReference type="GO" id="GO:0051536">
    <property type="term" value="F:iron-sulfur cluster binding"/>
    <property type="evidence" value="ECO:0007669"/>
    <property type="project" value="UniProtKB-KW"/>
</dbReference>
<organism evidence="7 8">
    <name type="scientific">Nitrosospira multiformis</name>
    <dbReference type="NCBI Taxonomy" id="1231"/>
    <lineage>
        <taxon>Bacteria</taxon>
        <taxon>Pseudomonadati</taxon>
        <taxon>Pseudomonadota</taxon>
        <taxon>Betaproteobacteria</taxon>
        <taxon>Nitrosomonadales</taxon>
        <taxon>Nitrosomonadaceae</taxon>
        <taxon>Nitrosospira</taxon>
    </lineage>
</organism>
<gene>
    <name evidence="7" type="ORF">SAMN05216404_11313</name>
</gene>
<evidence type="ECO:0000256" key="2">
    <source>
        <dbReference type="ARBA" id="ARBA00022691"/>
    </source>
</evidence>
<dbReference type="NCBIfam" id="TIGR04261">
    <property type="entry name" value="rSAM_GlyRichRpt"/>
    <property type="match status" value="1"/>
</dbReference>
<dbReference type="InterPro" id="IPR007197">
    <property type="entry name" value="rSAM"/>
</dbReference>
<keyword evidence="4" id="KW-0408">Iron</keyword>
<keyword evidence="5" id="KW-0411">Iron-sulfur</keyword>
<proteinExistence type="predicted"/>
<dbReference type="InterPro" id="IPR058240">
    <property type="entry name" value="rSAM_sf"/>
</dbReference>
<evidence type="ECO:0000256" key="4">
    <source>
        <dbReference type="ARBA" id="ARBA00023004"/>
    </source>
</evidence>